<keyword evidence="1" id="KW-0597">Phosphoprotein</keyword>
<evidence type="ECO:0000256" key="1">
    <source>
        <dbReference type="ARBA" id="ARBA00022553"/>
    </source>
</evidence>
<feature type="compositionally biased region" description="Basic and acidic residues" evidence="4">
    <location>
        <begin position="2802"/>
        <end position="2820"/>
    </location>
</feature>
<feature type="compositionally biased region" description="Low complexity" evidence="4">
    <location>
        <begin position="181"/>
        <end position="190"/>
    </location>
</feature>
<feature type="region of interest" description="Disordered" evidence="4">
    <location>
        <begin position="90"/>
        <end position="158"/>
    </location>
</feature>
<feature type="region of interest" description="Disordered" evidence="4">
    <location>
        <begin position="291"/>
        <end position="342"/>
    </location>
</feature>
<feature type="compositionally biased region" description="Low complexity" evidence="4">
    <location>
        <begin position="2390"/>
        <end position="2404"/>
    </location>
</feature>
<feature type="region of interest" description="Disordered" evidence="4">
    <location>
        <begin position="830"/>
        <end position="1091"/>
    </location>
</feature>
<feature type="compositionally biased region" description="Polar residues" evidence="4">
    <location>
        <begin position="2753"/>
        <end position="2762"/>
    </location>
</feature>
<dbReference type="Pfam" id="PF12510">
    <property type="entry name" value="Smoothelin"/>
    <property type="match status" value="2"/>
</dbReference>
<feature type="compositionally biased region" description="Polar residues" evidence="4">
    <location>
        <begin position="638"/>
        <end position="682"/>
    </location>
</feature>
<dbReference type="SUPFAM" id="SSF47576">
    <property type="entry name" value="Calponin-homology domain, CH-domain"/>
    <property type="match status" value="1"/>
</dbReference>
<feature type="region of interest" description="Disordered" evidence="4">
    <location>
        <begin position="397"/>
        <end position="416"/>
    </location>
</feature>
<feature type="compositionally biased region" description="Polar residues" evidence="4">
    <location>
        <begin position="2459"/>
        <end position="2497"/>
    </location>
</feature>
<feature type="compositionally biased region" description="Polar residues" evidence="4">
    <location>
        <begin position="2859"/>
        <end position="2879"/>
    </location>
</feature>
<feature type="compositionally biased region" description="Polar residues" evidence="4">
    <location>
        <begin position="1916"/>
        <end position="1945"/>
    </location>
</feature>
<feature type="compositionally biased region" description="Low complexity" evidence="4">
    <location>
        <begin position="946"/>
        <end position="962"/>
    </location>
</feature>
<evidence type="ECO:0000259" key="5">
    <source>
        <dbReference type="PROSITE" id="PS50021"/>
    </source>
</evidence>
<dbReference type="InterPro" id="IPR001715">
    <property type="entry name" value="CH_dom"/>
</dbReference>
<feature type="compositionally biased region" description="Basic and acidic residues" evidence="4">
    <location>
        <begin position="888"/>
        <end position="900"/>
    </location>
</feature>
<feature type="compositionally biased region" description="Polar residues" evidence="4">
    <location>
        <begin position="990"/>
        <end position="1039"/>
    </location>
</feature>
<feature type="region of interest" description="Disordered" evidence="4">
    <location>
        <begin position="1845"/>
        <end position="1945"/>
    </location>
</feature>
<feature type="compositionally biased region" description="Basic and acidic residues" evidence="4">
    <location>
        <begin position="1323"/>
        <end position="1351"/>
    </location>
</feature>
<feature type="region of interest" description="Disordered" evidence="4">
    <location>
        <begin position="2710"/>
        <end position="2919"/>
    </location>
</feature>
<sequence length="4126" mass="461887">MASEISDLNIIQDEDTLRRMWQDTEDFGRKKEIRLRMYRLREERLKSYYITKEPGANHAVSSHKSASSSHAESLSDQGFLTMKAKEIRDSASPTLDLKRSNISSSSTNYQSEQLANQNITTSSRQSIEQRRFDSSGPSCNQQNTDQTSSSIITYGTSSIPHDDQSAIVFYDGHNQQNNHGSSVKSSQSSVTGKYSTSTRREVVTSSTTTENQQKKVISNNYNTVVTQNTNNHNIPDNADNRTEYVNQKTNEQHYGHLADNASHHSQQAIEYHDTNLPSKIPDTNIKISTSKHSNQEYNYLRSSPEPPTVKEKVSTENTISRKNHETVESSNRSSETKSTTNKTVFDNKHNVDRNIINELQKLDSYLSTEAVSGSPIPSSPASSFINEIQTINQNINSKTSKQVEPSFTPTIQEPTDHTTTYQQAYCKISVDTSATHNAFASSLRASPDRSIISPGKRTPSKSSLDRSTPDKSPRTSPEKSSCSDLSRKYTASFQNRISRNSNYTRDSKSSSPTKHIEPRSKLRSSSSSSETDSDDSRATYNTKVIDSTTSKSTHFVNRHSKTENIHSSQTADEKCVQQKRYMSPTKSSGHTSEGSVEREIGKPVMKSPDSSPERSAFKPIMQNNYYKSTTIEERRKQTSPQKKQSPVESPSRQQSLSPNVGKQSSPRITSQNHQYIPSDTPNQQKIQKHSSSKSSETVQKNISGTQRQPSQITSSPQANGSQSISKRQSSPQITSSNICSIENNITRSQVEIKRQSSPQIRVSSENIHMPEPRRHPSLQTVISTNQKSNIETIHQDELVVECETMKPYRQTSEQKVIDTVDNKITNNKQSQLRKQIHTPNSSTPITGHQFLKHSKQPSSSTVSNNTTQDIKITEKQRQLSPKPFQHSSADREPLKFEKPSAGELISVSVTAVSSEHSDKTSRSTKKESSNSDISKSSPRSKEPASTRLTTTTEKILETEPTTCTIEEVPKKKSPKSRQSSPEKAEGLKVKTTSANTELVNKNSSLKVVPTNHETTQSVKNKTTTGSLPKQRSASYNEFSTPKKRKSTTNTLADKSSDESSSSSESSSEDEREEVTIEEIFDEFGTPIPRETNPLEAALKLEAAIKSKEEVDRERQVTKDVSLIPEDNVNLQTKNQSEAFIQQEKLIQEGDEDDCLPPVEQVLGKDVDKAALNDFLEWERKQSLHKHRQPTDTEENIQDKFTTAEKHTDKQETKQRVIGSVQSLFKKDDKLIHKQQKPRSTDKIEPAEANKQLADKKIVTKTILNKKSRSTDIQNIPNPKSPVKKSEESLSNSSSKPVTKQFKTKDTVQTKKQANITSNVSKQLSDRSLKERNNKLQQIRKLDQQNKTKSETSIKPAKPSNLYQRRVTDQVRTNTIQKTASNSSFNKENQDIFKRTQVATTKLPQTIHKTIIDVTVTRNSNLKSTNKPISQQTIPTKSVNSTPRKISPTNASVQIRKTSKDKVITARDSFTNFNKGKPKSSLQKPNSKNIVKLKSKNQKEHTVNESSSSTPSSSLENLHTQSITITSTAHINQDKLVEYIDERIQKENEEEQNQLTSVTEPKDNHLNVIVRMPSSSRETTPNKQADDRFCPVIDENEGLPRYADRVTSPDNIDVIIKKKSTFEKITDLDEEDEISDNDLTNASVAERMTKFLESAKETTNTKQITVVEDDLFQNREQGVSKTKEMFESIAKNQVPGNSTPVSKPPAIINRPSVFEAGTTVVELGHDGAHRIVSKKLTQQDYEDYIKECEDATRVDITKITKSFEDKAAENSKNVVNIKNKKVENDLSSLNKEKSGPSPKPISRETSPKVSVLTNPNTSNTLKISLTALDSRDDSKCGADFCTTLSHIKPKNPIQSSNTSSNHTSSTPERRSSPKRSPVSPVTSPRTQSPTKEHSRSPSTSPIKEIDIHKRPIKDVTKPSSSPTREFSNKHQSYSSNPVQVQDYPSSPNYNQIVPSEVQHTTKTISKNDAKGDVILSTTHRYEIHRKSPTNSPTLQQPIEITQVEIRPSKQVYEHTAITSMQNSNSRFTPVEEKFNQQLTRYSDDNINIAQTKSTQSSKRKIGKSPSPEKAPVELLYNTKKSPSPPMEVKRKSTSNVISSSTVATLKRQKSPSPEKVTSKLRQKSPSPEKVTSKLRNKFITSTGTVETKKKKFEKRLSTTGTDYQNRKKFFETNTTQSSPKQSHPGSATTTKYRITVESKPDTLLSNNRPKTGTSPTRRSPSKSPERLYQPKVETTRKVIKETTTTNSRTERRISPTKTTITTTTTTTSSPERVRAPDIKRTSPEKITKKEPFGIALRKTKTPSSTITSTTVRRVQGTEVDRHEEITADGKKIEEIFNLELLEKMLEKAVQYDLRSRIRAQIRLVKRQLETSKTSRTPSPEKLSPTRKTKISTTSQFTPQSTSSASRSEVDSRLSTSGSLDRRDKVKKRLFTDEKTSSSSESKSYFTSSSTLSNHEKHLRNSSPVRISETNELHQSTYRTDFGSALTSNNDGKSTTDSIISGYGVGPTDENGRPLFGLKALRTSSETKIAEEDLDKCAKIKNNYDREITDNSGRPLFGLKALQKSSNFAENQFETSFNERQPSRKNDDHSSVKSESSSRVYTSRTAMRSDGSGNVSVYRDEVKGELFSKDGKEPTGKMMTTRYAYNKPQGEEATVKTETTSSYLNAKSHSSDGNQIGDSDRQDRWKSSSSSSSKLGSSSLIRKISNEHFEKAQRKFSSGDEATMAWTESDRKGSVDSTSSSRLHKSFSKADSSEKFNTQRYTTESSSSTKRQSSDRHSSTDLGGEFGKVQTSSISSTTTYGHQSNDEQPRVSRNDSFKDVKSKFQQATVSSSMKNVSKSPDGRTSPNKLQASRRSPDIENAGTQSSFSSHKTKSNNQSSDGSYYYETRSYTESSSSNSQDLLNRTKDSSFRPRSEYTDEEKEAVSLLNKLVGKPVSLREMQSVPKTTGSIESSTSKAATLVRQFEKQQNKTKQNKEEINVEQIWDEDQLRDLLEACTDYESRRQIRARLRAIMAENKADADLIAAPENADIAPKNGECLVATAQRSQSSPSSIIEDSGTESGEDLRLLNPELLAEVRGALSKLESALPTLDTARRASIIPLVTKLQSCLQVSQTPHSATGSQSLLPCKRYASAKQQLRKNRHTIGVSKEELADARKWLAENFLDDSEPQPAPKQPATNCIPMKYESKQYKPVKFTPIPPRERQPEVCEYPLTTGRVEAPVVYRAEEQNLGMQPQFACRAYTEPDLTAPHLLYRKHYTEEPQMYKENFSSDEGDVSSTEEEASKAEPNPLNGGIKVQYSPCYEAPKKVPIRFHQKNNKKMRMKRANTIDIPKLLTCENVTSSGDESICRSADEMNRRNATIAAQVPKVSVAPPLEIRTEKDKKFANFLRQTMQDEQQAKTVAYNPCAAGGAQWSNRFSNIKTAFESVNHQKSSSSPEDMSSKKFKPIRKVAPTLAKEKACIVPHAQFTHAPQSPFKPVPKVSAFYDCTKPRSRDSGYDSHTNSVYQPDHNSLPKHFFNSLDRKTAHSVNTPKTYYTPMHSHAAQPHPKRPTHAIGYSTNGYKTDSHLSPYYGNAPGYYESYQNNMRVKPYATKQNYHYPAPKPEYFLNEPSAYLHIPEYAATSNSISSQPVSPTIPTTCSSSPTYPEVYEPYVSLPTSPLHNQFSKQVPTTHWKPAEYYEEQPAIAKIMGKPQQAVVVNSKTNYRNETAPVINTASNSGARTDKSSTQSTYQKLAQNSPLLQNFAQHVPRTVSKESKPVAPASKPVGKVGSPVAPRKQVKIIAAGLNDDEENLPEQFFVQNQRSKFESLSAGSTAPQPLPPQMNEKAFFKPVSAPAAPPSAVKKRRQSPPVIVQQCRSPPHSPVMMPSVLQKSESWHQMIMERMKQAKPPSPIKPKIPRAKSTHNLACAPKQYEAALTPEAIEQKKHTVEQFLGKSQQQNQLRQTEKIPVTHSRTTKHVQKQENSTKSVTVTKLNEDFKHVDEAFELLFSEASAKKSSGAPTTKIANPNLTRSATSIKDRLLNWVKAQTKEYENVQIDNFSTSWNNGLAFCALIHHFCPHAFDYNKLTPDQRRHNFELAFRVAEEEAGIVPLLDVEDMVAMLRPDWKCVFCYVQSVYQRFQATSAAVRP</sequence>
<feature type="compositionally biased region" description="Basic and acidic residues" evidence="4">
    <location>
        <begin position="1238"/>
        <end position="1257"/>
    </location>
</feature>
<feature type="compositionally biased region" description="Polar residues" evidence="4">
    <location>
        <begin position="584"/>
        <end position="594"/>
    </location>
</feature>
<accession>A0AAN9TI63</accession>
<feature type="region of interest" description="Disordered" evidence="4">
    <location>
        <begin position="441"/>
        <end position="738"/>
    </location>
</feature>
<feature type="region of interest" description="Disordered" evidence="4">
    <location>
        <begin position="1180"/>
        <end position="1359"/>
    </location>
</feature>
<keyword evidence="2" id="KW-0175">Coiled coil</keyword>
<feature type="compositionally biased region" description="Polar residues" evidence="4">
    <location>
        <begin position="2787"/>
        <end position="2801"/>
    </location>
</feature>
<feature type="region of interest" description="Disordered" evidence="4">
    <location>
        <begin position="1784"/>
        <end position="1815"/>
    </location>
</feature>
<feature type="compositionally biased region" description="Acidic residues" evidence="4">
    <location>
        <begin position="3266"/>
        <end position="3277"/>
    </location>
</feature>
<feature type="compositionally biased region" description="Basic and acidic residues" evidence="4">
    <location>
        <begin position="1784"/>
        <end position="1793"/>
    </location>
</feature>
<feature type="compositionally biased region" description="Polar residues" evidence="4">
    <location>
        <begin position="830"/>
        <end position="846"/>
    </location>
</feature>
<feature type="region of interest" description="Disordered" evidence="4">
    <location>
        <begin position="1493"/>
        <end position="1516"/>
    </location>
</feature>
<feature type="compositionally biased region" description="Low complexity" evidence="4">
    <location>
        <begin position="100"/>
        <end position="111"/>
    </location>
</feature>
<feature type="compositionally biased region" description="Polar residues" evidence="4">
    <location>
        <begin position="2092"/>
        <end position="2102"/>
    </location>
</feature>
<feature type="compositionally biased region" description="Low complexity" evidence="4">
    <location>
        <begin position="2880"/>
        <end position="2896"/>
    </location>
</feature>
<evidence type="ECO:0000256" key="4">
    <source>
        <dbReference type="SAM" id="MobiDB-lite"/>
    </source>
</evidence>
<feature type="compositionally biased region" description="Low complexity" evidence="4">
    <location>
        <begin position="1873"/>
        <end position="1888"/>
    </location>
</feature>
<dbReference type="PROSITE" id="PS50021">
    <property type="entry name" value="CH"/>
    <property type="match status" value="1"/>
</dbReference>
<feature type="compositionally biased region" description="Polar residues" evidence="4">
    <location>
        <begin position="538"/>
        <end position="555"/>
    </location>
</feature>
<feature type="compositionally biased region" description="Basic and acidic residues" evidence="4">
    <location>
        <begin position="1902"/>
        <end position="1915"/>
    </location>
</feature>
<feature type="compositionally biased region" description="Polar residues" evidence="4">
    <location>
        <begin position="2654"/>
        <end position="2675"/>
    </location>
</feature>
<keyword evidence="7" id="KW-1185">Reference proteome</keyword>
<feature type="domain" description="Calponin-homology (CH)" evidence="5">
    <location>
        <begin position="4012"/>
        <end position="4118"/>
    </location>
</feature>
<dbReference type="InterPro" id="IPR022189">
    <property type="entry name" value="SMTN"/>
</dbReference>
<feature type="compositionally biased region" description="Polar residues" evidence="4">
    <location>
        <begin position="1309"/>
        <end position="1322"/>
    </location>
</feature>
<feature type="region of interest" description="Disordered" evidence="4">
    <location>
        <begin position="2367"/>
        <end position="2504"/>
    </location>
</feature>
<feature type="compositionally biased region" description="Polar residues" evidence="4">
    <location>
        <begin position="478"/>
        <end position="513"/>
    </location>
</feature>
<dbReference type="FunFam" id="1.10.418.10:FF:000009">
    <property type="entry name" value="smoothelin isoform X2"/>
    <property type="match status" value="1"/>
</dbReference>
<dbReference type="EMBL" id="JBBCAQ010000020">
    <property type="protein sequence ID" value="KAK7592978.1"/>
    <property type="molecule type" value="Genomic_DNA"/>
</dbReference>
<feature type="region of interest" description="Disordered" evidence="4">
    <location>
        <begin position="2572"/>
        <end position="2697"/>
    </location>
</feature>
<feature type="region of interest" description="Disordered" evidence="4">
    <location>
        <begin position="1422"/>
        <end position="1449"/>
    </location>
</feature>
<feature type="compositionally biased region" description="Low complexity" evidence="4">
    <location>
        <begin position="2685"/>
        <end position="2697"/>
    </location>
</feature>
<feature type="region of interest" description="Disordered" evidence="4">
    <location>
        <begin position="2038"/>
        <end position="2135"/>
    </location>
</feature>
<organism evidence="6 7">
    <name type="scientific">Parthenolecanium corni</name>
    <dbReference type="NCBI Taxonomy" id="536013"/>
    <lineage>
        <taxon>Eukaryota</taxon>
        <taxon>Metazoa</taxon>
        <taxon>Ecdysozoa</taxon>
        <taxon>Arthropoda</taxon>
        <taxon>Hexapoda</taxon>
        <taxon>Insecta</taxon>
        <taxon>Pterygota</taxon>
        <taxon>Neoptera</taxon>
        <taxon>Paraneoptera</taxon>
        <taxon>Hemiptera</taxon>
        <taxon>Sternorrhyncha</taxon>
        <taxon>Coccoidea</taxon>
        <taxon>Coccidae</taxon>
        <taxon>Parthenolecanium</taxon>
    </lineage>
</organism>
<evidence type="ECO:0000313" key="7">
    <source>
        <dbReference type="Proteomes" id="UP001367676"/>
    </source>
</evidence>
<feature type="compositionally biased region" description="Polar residues" evidence="4">
    <location>
        <begin position="2038"/>
        <end position="2055"/>
    </location>
</feature>
<feature type="compositionally biased region" description="Polar residues" evidence="4">
    <location>
        <begin position="1806"/>
        <end position="1815"/>
    </location>
</feature>
<feature type="region of interest" description="Disordered" evidence="4">
    <location>
        <begin position="172"/>
        <end position="213"/>
    </location>
</feature>
<feature type="compositionally biased region" description="Basic and acidic residues" evidence="4">
    <location>
        <begin position="2616"/>
        <end position="2633"/>
    </location>
</feature>
<feature type="compositionally biased region" description="Low complexity" evidence="4">
    <location>
        <begin position="147"/>
        <end position="158"/>
    </location>
</feature>
<feature type="region of interest" description="Disordered" evidence="4">
    <location>
        <begin position="3261"/>
        <end position="3287"/>
    </location>
</feature>
<feature type="compositionally biased region" description="Low complexity" evidence="4">
    <location>
        <begin position="2591"/>
        <end position="2603"/>
    </location>
</feature>
<feature type="compositionally biased region" description="Basic and acidic residues" evidence="4">
    <location>
        <begin position="2901"/>
        <end position="2914"/>
    </location>
</feature>
<feature type="compositionally biased region" description="Polar residues" evidence="4">
    <location>
        <begin position="328"/>
        <end position="342"/>
    </location>
</feature>
<feature type="compositionally biased region" description="Polar residues" evidence="4">
    <location>
        <begin position="291"/>
        <end position="301"/>
    </location>
</feature>
<feature type="compositionally biased region" description="Polar residues" evidence="4">
    <location>
        <begin position="701"/>
        <end position="738"/>
    </location>
</feature>
<evidence type="ECO:0000313" key="6">
    <source>
        <dbReference type="EMBL" id="KAK7592978.1"/>
    </source>
</evidence>
<feature type="compositionally biased region" description="Low complexity" evidence="4">
    <location>
        <begin position="58"/>
        <end position="75"/>
    </location>
</feature>
<feature type="compositionally biased region" description="Basic and acidic residues" evidence="4">
    <location>
        <begin position="463"/>
        <end position="477"/>
    </location>
</feature>
<feature type="compositionally biased region" description="Polar residues" evidence="4">
    <location>
        <begin position="112"/>
        <end position="126"/>
    </location>
</feature>
<feature type="region of interest" description="Disordered" evidence="4">
    <location>
        <begin position="56"/>
        <end position="77"/>
    </location>
</feature>
<dbReference type="CDD" id="cd21200">
    <property type="entry name" value="CH_SMTN-like"/>
    <property type="match status" value="1"/>
</dbReference>
<feature type="region of interest" description="Disordered" evidence="4">
    <location>
        <begin position="2169"/>
        <end position="2230"/>
    </location>
</feature>
<dbReference type="Gene3D" id="1.10.418.10">
    <property type="entry name" value="Calponin-like domain"/>
    <property type="match status" value="1"/>
</dbReference>
<feature type="compositionally biased region" description="Low complexity" evidence="4">
    <location>
        <begin position="2435"/>
        <end position="2451"/>
    </location>
</feature>
<feature type="compositionally biased region" description="Polar residues" evidence="4">
    <location>
        <begin position="2170"/>
        <end position="2191"/>
    </location>
</feature>
<feature type="compositionally biased region" description="Basic and acidic residues" evidence="4">
    <location>
        <begin position="2579"/>
        <end position="2590"/>
    </location>
</feature>
<feature type="compositionally biased region" description="Polar residues" evidence="4">
    <location>
        <begin position="856"/>
        <end position="870"/>
    </location>
</feature>
<comment type="caution">
    <text evidence="6">The sequence shown here is derived from an EMBL/GenBank/DDBJ whole genome shotgun (WGS) entry which is preliminary data.</text>
</comment>
<gene>
    <name evidence="6" type="ORF">V9T40_007730</name>
</gene>
<protein>
    <recommendedName>
        <fullName evidence="5">Calponin-homology (CH) domain-containing protein</fullName>
    </recommendedName>
</protein>
<evidence type="ECO:0000256" key="2">
    <source>
        <dbReference type="ARBA" id="ARBA00023054"/>
    </source>
</evidence>
<dbReference type="InterPro" id="IPR036872">
    <property type="entry name" value="CH_dom_sf"/>
</dbReference>
<evidence type="ECO:0000256" key="3">
    <source>
        <dbReference type="ARBA" id="ARBA00061655"/>
    </source>
</evidence>
<feature type="compositionally biased region" description="Polar residues" evidence="4">
    <location>
        <begin position="135"/>
        <end position="146"/>
    </location>
</feature>
<feature type="compositionally biased region" description="Basic and acidic residues" evidence="4">
    <location>
        <begin position="1201"/>
        <end position="1214"/>
    </location>
</feature>
<name>A0AAN9TI63_9HEMI</name>
<feature type="compositionally biased region" description="Low complexity" evidence="4">
    <location>
        <begin position="2207"/>
        <end position="2221"/>
    </location>
</feature>
<comment type="similarity">
    <text evidence="3">Belongs to the smoothelin family.</text>
</comment>
<feature type="compositionally biased region" description="Acidic residues" evidence="4">
    <location>
        <begin position="1066"/>
        <end position="1081"/>
    </location>
</feature>
<proteinExistence type="inferred from homology"/>
<dbReference type="Pfam" id="PF00307">
    <property type="entry name" value="CH"/>
    <property type="match status" value="1"/>
</dbReference>
<feature type="compositionally biased region" description="Basic and acidic residues" evidence="4">
    <location>
        <begin position="915"/>
        <end position="929"/>
    </location>
</feature>
<feature type="compositionally biased region" description="Polar residues" evidence="4">
    <location>
        <begin position="2821"/>
        <end position="2851"/>
    </location>
</feature>
<dbReference type="Proteomes" id="UP001367676">
    <property type="component" value="Unassembled WGS sequence"/>
</dbReference>
<feature type="compositionally biased region" description="Basic and acidic residues" evidence="4">
    <location>
        <begin position="2418"/>
        <end position="2434"/>
    </location>
</feature>
<feature type="compositionally biased region" description="Low complexity" evidence="4">
    <location>
        <begin position="1854"/>
        <end position="1865"/>
    </location>
</feature>
<reference evidence="6 7" key="1">
    <citation type="submission" date="2024-03" db="EMBL/GenBank/DDBJ databases">
        <title>Adaptation during the transition from Ophiocordyceps entomopathogen to insect associate is accompanied by gene loss and intensified selection.</title>
        <authorList>
            <person name="Ward C.M."/>
            <person name="Onetto C.A."/>
            <person name="Borneman A.R."/>
        </authorList>
    </citation>
    <scope>NUCLEOTIDE SEQUENCE [LARGE SCALE GENOMIC DNA]</scope>
    <source>
        <strain evidence="6">AWRI1</strain>
        <tissue evidence="6">Single Adult Female</tissue>
    </source>
</reference>
<dbReference type="SMART" id="SM00033">
    <property type="entry name" value="CH"/>
    <property type="match status" value="1"/>
</dbReference>